<dbReference type="InterPro" id="IPR003439">
    <property type="entry name" value="ABC_transporter-like_ATP-bd"/>
</dbReference>
<dbReference type="InterPro" id="IPR039421">
    <property type="entry name" value="Type_1_exporter"/>
</dbReference>
<evidence type="ECO:0000256" key="5">
    <source>
        <dbReference type="ARBA" id="ARBA00022741"/>
    </source>
</evidence>
<dbReference type="PROSITE" id="PS50893">
    <property type="entry name" value="ABC_TRANSPORTER_2"/>
    <property type="match status" value="1"/>
</dbReference>
<proteinExistence type="predicted"/>
<evidence type="ECO:0000313" key="13">
    <source>
        <dbReference type="Proteomes" id="UP000302163"/>
    </source>
</evidence>
<dbReference type="GO" id="GO:0005524">
    <property type="term" value="F:ATP binding"/>
    <property type="evidence" value="ECO:0007669"/>
    <property type="project" value="UniProtKB-KW"/>
</dbReference>
<dbReference type="SUPFAM" id="SSF52540">
    <property type="entry name" value="P-loop containing nucleoside triphosphate hydrolases"/>
    <property type="match status" value="1"/>
</dbReference>
<dbReference type="SUPFAM" id="SSF90123">
    <property type="entry name" value="ABC transporter transmembrane region"/>
    <property type="match status" value="1"/>
</dbReference>
<dbReference type="GO" id="GO:0140359">
    <property type="term" value="F:ABC-type transporter activity"/>
    <property type="evidence" value="ECO:0007669"/>
    <property type="project" value="InterPro"/>
</dbReference>
<dbReference type="InterPro" id="IPR027417">
    <property type="entry name" value="P-loop_NTPase"/>
</dbReference>
<dbReference type="PROSITE" id="PS50929">
    <property type="entry name" value="ABC_TM1F"/>
    <property type="match status" value="1"/>
</dbReference>
<dbReference type="PANTHER" id="PTHR24221:SF468">
    <property type="entry name" value="ABC TRANSPORTER"/>
    <property type="match status" value="1"/>
</dbReference>
<keyword evidence="3" id="KW-1003">Cell membrane</keyword>
<keyword evidence="2" id="KW-0813">Transport</keyword>
<evidence type="ECO:0000259" key="10">
    <source>
        <dbReference type="PROSITE" id="PS50893"/>
    </source>
</evidence>
<evidence type="ECO:0000256" key="1">
    <source>
        <dbReference type="ARBA" id="ARBA00004651"/>
    </source>
</evidence>
<dbReference type="Gene3D" id="1.20.1560.10">
    <property type="entry name" value="ABC transporter type 1, transmembrane domain"/>
    <property type="match status" value="1"/>
</dbReference>
<dbReference type="GO" id="GO:0034040">
    <property type="term" value="F:ATPase-coupled lipid transmembrane transporter activity"/>
    <property type="evidence" value="ECO:0007669"/>
    <property type="project" value="TreeGrafter"/>
</dbReference>
<dbReference type="PROSITE" id="PS00211">
    <property type="entry name" value="ABC_TRANSPORTER_1"/>
    <property type="match status" value="1"/>
</dbReference>
<feature type="transmembrane region" description="Helical" evidence="9">
    <location>
        <begin position="177"/>
        <end position="196"/>
    </location>
</feature>
<keyword evidence="8 9" id="KW-0472">Membrane</keyword>
<dbReference type="PANTHER" id="PTHR24221">
    <property type="entry name" value="ATP-BINDING CASSETTE SUB-FAMILY B"/>
    <property type="match status" value="1"/>
</dbReference>
<evidence type="ECO:0000256" key="4">
    <source>
        <dbReference type="ARBA" id="ARBA00022692"/>
    </source>
</evidence>
<dbReference type="EMBL" id="CP040428">
    <property type="protein sequence ID" value="QCT21836.1"/>
    <property type="molecule type" value="Genomic_DNA"/>
</dbReference>
<keyword evidence="5" id="KW-0547">Nucleotide-binding</keyword>
<dbReference type="Gene3D" id="3.40.50.300">
    <property type="entry name" value="P-loop containing nucleotide triphosphate hydrolases"/>
    <property type="match status" value="1"/>
</dbReference>
<comment type="subcellular location">
    <subcellularLocation>
        <location evidence="1">Cell membrane</location>
        <topology evidence="1">Multi-pass membrane protein</topology>
    </subcellularLocation>
</comment>
<evidence type="ECO:0000256" key="2">
    <source>
        <dbReference type="ARBA" id="ARBA00022448"/>
    </source>
</evidence>
<dbReference type="CDD" id="cd18564">
    <property type="entry name" value="ABC_6TM_exporter_like"/>
    <property type="match status" value="1"/>
</dbReference>
<evidence type="ECO:0000256" key="3">
    <source>
        <dbReference type="ARBA" id="ARBA00022475"/>
    </source>
</evidence>
<keyword evidence="6 12" id="KW-0067">ATP-binding</keyword>
<dbReference type="Pfam" id="PF00664">
    <property type="entry name" value="ABC_membrane"/>
    <property type="match status" value="1"/>
</dbReference>
<sequence>MKTEARTAVLRVFWPWIRRQKRLLYGSFIILLLASVIRLLEPWPLAFAIDVVTGDVKDNTLINSVGLNHLTTENLLWICAVGVVAVAVLRAIASYVSTIGMALAGSQVMSGVRQALFAQLLRLPLSFHQRARTGDLTMRLINDIGMMREATVTAIVPLLSSSVVFLGMLSIMLFLNWALTLLILLPMPLLALGMLYSSRKIREVSRTQRKREGELAARSAEFMTGIATIQAMSLEKAATKTFNGSDTRSLQQNVRTKRLSAGLERQVDILIAIVTALVLLLGARSVLAEKMSAGELLIFISYMKNAFRPVREFAKYSGRLAKAITAGERITELLNLKPDIDRQVGLSLASEQARKDIRFERVSFAWWDAKGESEHCILHDLSFCIAGGSSVAITGSSGAGKSTLIQLLLRLYDPYAGKITLGGQDLRDYTAESLRKQIGYLPQESLLFGVTIRENIALGSNGAVSEEEIVAAAKLANAHDFILKLPQGYDTTISERGTSLSGGQRQRIAIARAAIRNSSVLLLDEPGVGLDSENERLITNALTRLMRERTCIIVTHNLSLASRADRILVLDQGRIVEQGDHHTLLGHRGRYFELWNIQKGIAP</sequence>
<keyword evidence="13" id="KW-1185">Reference proteome</keyword>
<organism evidence="12 13">
    <name type="scientific">Jejubacter calystegiae</name>
    <dbReference type="NCBI Taxonomy" id="2579935"/>
    <lineage>
        <taxon>Bacteria</taxon>
        <taxon>Pseudomonadati</taxon>
        <taxon>Pseudomonadota</taxon>
        <taxon>Gammaproteobacteria</taxon>
        <taxon>Enterobacterales</taxon>
        <taxon>Enterobacteriaceae</taxon>
        <taxon>Jejubacter</taxon>
    </lineage>
</organism>
<gene>
    <name evidence="12" type="ORF">FEM41_20345</name>
</gene>
<keyword evidence="4 9" id="KW-0812">Transmembrane</keyword>
<accession>A0A4P8YNX1</accession>
<feature type="transmembrane region" description="Helical" evidence="9">
    <location>
        <begin position="267"/>
        <end position="287"/>
    </location>
</feature>
<feature type="transmembrane region" description="Helical" evidence="9">
    <location>
        <begin position="150"/>
        <end position="171"/>
    </location>
</feature>
<dbReference type="FunFam" id="3.40.50.300:FF:000221">
    <property type="entry name" value="Multidrug ABC transporter ATP-binding protein"/>
    <property type="match status" value="1"/>
</dbReference>
<feature type="domain" description="ABC transporter" evidence="10">
    <location>
        <begin position="357"/>
        <end position="597"/>
    </location>
</feature>
<dbReference type="SMART" id="SM00382">
    <property type="entry name" value="AAA"/>
    <property type="match status" value="1"/>
</dbReference>
<protein>
    <submittedName>
        <fullName evidence="12">ABC transporter ATP-binding protein</fullName>
    </submittedName>
</protein>
<dbReference type="InterPro" id="IPR011527">
    <property type="entry name" value="ABC1_TM_dom"/>
</dbReference>
<reference evidence="12 13" key="1">
    <citation type="submission" date="2019-05" db="EMBL/GenBank/DDBJ databases">
        <title>Complete genome sequence of Izhakiella calystegiae KSNA2, an endophyte isolated from beach morning glory (Calystegia soldanella).</title>
        <authorList>
            <person name="Jiang L."/>
            <person name="Jeong J.C."/>
            <person name="Kim C.Y."/>
            <person name="Kim D.H."/>
            <person name="Kim S.W."/>
            <person name="Lee j."/>
        </authorList>
    </citation>
    <scope>NUCLEOTIDE SEQUENCE [LARGE SCALE GENOMIC DNA]</scope>
    <source>
        <strain evidence="12 13">KSNA2</strain>
    </source>
</reference>
<dbReference type="InterPro" id="IPR003593">
    <property type="entry name" value="AAA+_ATPase"/>
</dbReference>
<dbReference type="Pfam" id="PF00005">
    <property type="entry name" value="ABC_tran"/>
    <property type="match status" value="1"/>
</dbReference>
<evidence type="ECO:0000256" key="8">
    <source>
        <dbReference type="ARBA" id="ARBA00023136"/>
    </source>
</evidence>
<dbReference type="OrthoDB" id="9806127at2"/>
<dbReference type="RefSeq" id="WP_138097992.1">
    <property type="nucleotide sequence ID" value="NZ_CP040428.1"/>
</dbReference>
<dbReference type="InterPro" id="IPR017871">
    <property type="entry name" value="ABC_transporter-like_CS"/>
</dbReference>
<dbReference type="GO" id="GO:0005886">
    <property type="term" value="C:plasma membrane"/>
    <property type="evidence" value="ECO:0007669"/>
    <property type="project" value="UniProtKB-SubCell"/>
</dbReference>
<keyword evidence="7 9" id="KW-1133">Transmembrane helix</keyword>
<evidence type="ECO:0000313" key="12">
    <source>
        <dbReference type="EMBL" id="QCT21836.1"/>
    </source>
</evidence>
<evidence type="ECO:0000259" key="11">
    <source>
        <dbReference type="PROSITE" id="PS50929"/>
    </source>
</evidence>
<dbReference type="InterPro" id="IPR036640">
    <property type="entry name" value="ABC1_TM_sf"/>
</dbReference>
<dbReference type="KEGG" id="izh:FEM41_20345"/>
<evidence type="ECO:0000256" key="6">
    <source>
        <dbReference type="ARBA" id="ARBA00022840"/>
    </source>
</evidence>
<feature type="transmembrane region" description="Helical" evidence="9">
    <location>
        <begin position="23"/>
        <end position="40"/>
    </location>
</feature>
<feature type="domain" description="ABC transmembrane type-1" evidence="11">
    <location>
        <begin position="26"/>
        <end position="322"/>
    </location>
</feature>
<dbReference type="GO" id="GO:0016887">
    <property type="term" value="F:ATP hydrolysis activity"/>
    <property type="evidence" value="ECO:0007669"/>
    <property type="project" value="InterPro"/>
</dbReference>
<dbReference type="Proteomes" id="UP000302163">
    <property type="component" value="Chromosome"/>
</dbReference>
<evidence type="ECO:0000256" key="9">
    <source>
        <dbReference type="SAM" id="Phobius"/>
    </source>
</evidence>
<evidence type="ECO:0000256" key="7">
    <source>
        <dbReference type="ARBA" id="ARBA00022989"/>
    </source>
</evidence>
<feature type="transmembrane region" description="Helical" evidence="9">
    <location>
        <begin position="75"/>
        <end position="104"/>
    </location>
</feature>
<dbReference type="AlphaFoldDB" id="A0A4P8YNX1"/>
<name>A0A4P8YNX1_9ENTR</name>